<dbReference type="KEGG" id="alus:STSP2_00141"/>
<keyword evidence="5" id="KW-1185">Reference proteome</keyword>
<feature type="domain" description="PpiC" evidence="3">
    <location>
        <begin position="146"/>
        <end position="242"/>
    </location>
</feature>
<dbReference type="PANTHER" id="PTHR47245:SF2">
    <property type="entry name" value="PEPTIDYL-PROLYL CIS-TRANS ISOMERASE HP_0175-RELATED"/>
    <property type="match status" value="1"/>
</dbReference>
<keyword evidence="1" id="KW-0697">Rotamase</keyword>
<dbReference type="GO" id="GO:0003755">
    <property type="term" value="F:peptidyl-prolyl cis-trans isomerase activity"/>
    <property type="evidence" value="ECO:0007669"/>
    <property type="project" value="UniProtKB-KW"/>
</dbReference>
<gene>
    <name evidence="4" type="primary">prsA1_1</name>
    <name evidence="4" type="ORF">STSP2_00141</name>
</gene>
<dbReference type="OrthoDB" id="14196at2"/>
<reference evidence="5" key="1">
    <citation type="submission" date="2017-02" db="EMBL/GenBank/DDBJ databases">
        <title>Comparative genomics and description of representatives of a novel lineage of planctomycetes thriving in anoxic sediments.</title>
        <authorList>
            <person name="Spring S."/>
            <person name="Bunk B."/>
            <person name="Sproer C."/>
        </authorList>
    </citation>
    <scope>NUCLEOTIDE SEQUENCE [LARGE SCALE GENOMIC DNA]</scope>
    <source>
        <strain evidence="5">ST-NAGAB-D1</strain>
    </source>
</reference>
<evidence type="ECO:0000313" key="4">
    <source>
        <dbReference type="EMBL" id="AQT67003.1"/>
    </source>
</evidence>
<dbReference type="InterPro" id="IPR046357">
    <property type="entry name" value="PPIase_dom_sf"/>
</dbReference>
<evidence type="ECO:0000313" key="5">
    <source>
        <dbReference type="Proteomes" id="UP000189674"/>
    </source>
</evidence>
<dbReference type="SUPFAM" id="SSF109998">
    <property type="entry name" value="Triger factor/SurA peptide-binding domain-like"/>
    <property type="match status" value="1"/>
</dbReference>
<dbReference type="Gene3D" id="3.10.50.40">
    <property type="match status" value="1"/>
</dbReference>
<protein>
    <submittedName>
        <fullName evidence="4">Foldase protein PrsA 1</fullName>
        <ecNumber evidence="4">5.2.1.8</ecNumber>
    </submittedName>
</protein>
<keyword evidence="2" id="KW-0175">Coiled coil</keyword>
<evidence type="ECO:0000256" key="2">
    <source>
        <dbReference type="SAM" id="Coils"/>
    </source>
</evidence>
<dbReference type="PROSITE" id="PS50198">
    <property type="entry name" value="PPIC_PPIASE_2"/>
    <property type="match status" value="1"/>
</dbReference>
<dbReference type="Pfam" id="PF13616">
    <property type="entry name" value="Rotamase_3"/>
    <property type="match status" value="1"/>
</dbReference>
<dbReference type="PANTHER" id="PTHR47245">
    <property type="entry name" value="PEPTIDYLPROLYL ISOMERASE"/>
    <property type="match status" value="1"/>
</dbReference>
<keyword evidence="1 4" id="KW-0413">Isomerase</keyword>
<dbReference type="InterPro" id="IPR050245">
    <property type="entry name" value="PrsA_foldase"/>
</dbReference>
<dbReference type="InterPro" id="IPR027304">
    <property type="entry name" value="Trigger_fact/SurA_dom_sf"/>
</dbReference>
<feature type="coiled-coil region" evidence="2">
    <location>
        <begin position="260"/>
        <end position="287"/>
    </location>
</feature>
<evidence type="ECO:0000256" key="1">
    <source>
        <dbReference type="PROSITE-ProRule" id="PRU00278"/>
    </source>
</evidence>
<proteinExistence type="predicted"/>
<sequence length="288" mass="33006">MALYVNGERVEEKEIQAEVERLKPDYQRVFGDQSPEEQYEQLYAWSKENVIERVLLRQAARAKVTDVDDETVEKAFENLVEQAGGKAELLSQAGLAPGSEDKVRQDIADRMKTEKLIEKITADVGEPTKKQIEKYYQKNLERFTIPEMIRASHIVLHPSPDVDRETQYKEMEETLSKLKKGEAFDTLAQQHSACPENGGDLGYFPRGQMVQSFEDVVFNMKVGETSEIFETEFGYHIAKVTDHKESTPCPLDDVREVIVKELTEQAKQKALEKFVDAQKERATIEEKD</sequence>
<dbReference type="InterPro" id="IPR000297">
    <property type="entry name" value="PPIase_PpiC"/>
</dbReference>
<dbReference type="RefSeq" id="WP_146658900.1">
    <property type="nucleotide sequence ID" value="NZ_CP019791.1"/>
</dbReference>
<dbReference type="SUPFAM" id="SSF54534">
    <property type="entry name" value="FKBP-like"/>
    <property type="match status" value="1"/>
</dbReference>
<name>A0A1U9NGE6_9BACT</name>
<organism evidence="4 5">
    <name type="scientific">Anaerohalosphaera lusitana</name>
    <dbReference type="NCBI Taxonomy" id="1936003"/>
    <lineage>
        <taxon>Bacteria</taxon>
        <taxon>Pseudomonadati</taxon>
        <taxon>Planctomycetota</taxon>
        <taxon>Phycisphaerae</taxon>
        <taxon>Sedimentisphaerales</taxon>
        <taxon>Anaerohalosphaeraceae</taxon>
        <taxon>Anaerohalosphaera</taxon>
    </lineage>
</organism>
<dbReference type="Gene3D" id="1.10.4030.10">
    <property type="entry name" value="Porin chaperone SurA, peptide-binding domain"/>
    <property type="match status" value="1"/>
</dbReference>
<dbReference type="EMBL" id="CP019791">
    <property type="protein sequence ID" value="AQT67003.1"/>
    <property type="molecule type" value="Genomic_DNA"/>
</dbReference>
<evidence type="ECO:0000259" key="3">
    <source>
        <dbReference type="PROSITE" id="PS50198"/>
    </source>
</evidence>
<dbReference type="STRING" id="1936003.STSP2_00141"/>
<dbReference type="EC" id="5.2.1.8" evidence="4"/>
<dbReference type="AlphaFoldDB" id="A0A1U9NGE6"/>
<dbReference type="Proteomes" id="UP000189674">
    <property type="component" value="Chromosome"/>
</dbReference>
<accession>A0A1U9NGE6</accession>